<organism evidence="3 4">
    <name type="scientific">Bacillus swezeyi</name>
    <dbReference type="NCBI Taxonomy" id="1925020"/>
    <lineage>
        <taxon>Bacteria</taxon>
        <taxon>Bacillati</taxon>
        <taxon>Bacillota</taxon>
        <taxon>Bacilli</taxon>
        <taxon>Bacillales</taxon>
        <taxon>Bacillaceae</taxon>
        <taxon>Bacillus</taxon>
    </lineage>
</organism>
<feature type="compositionally biased region" description="Basic and acidic residues" evidence="1">
    <location>
        <begin position="18"/>
        <end position="37"/>
    </location>
</feature>
<feature type="region of interest" description="Disordered" evidence="1">
    <location>
        <begin position="1"/>
        <end position="37"/>
    </location>
</feature>
<proteinExistence type="predicted"/>
<name>A0A1R1QLV5_9BACI</name>
<dbReference type="STRING" id="1925020.BTA30_16650"/>
<dbReference type="Pfam" id="PF14152">
    <property type="entry name" value="YfhE"/>
    <property type="match status" value="1"/>
</dbReference>
<sequence length="37" mass="4556">MADKKKRERFKSPLNKTQEVRYSREFKRAERAAREKS</sequence>
<reference evidence="2 5" key="2">
    <citation type="submission" date="2018-08" db="EMBL/GenBank/DDBJ databases">
        <title>Bacillus phenotypic plasticity.</title>
        <authorList>
            <person name="Hurtado E."/>
        </authorList>
    </citation>
    <scope>NUCLEOTIDE SEQUENCE [LARGE SCALE GENOMIC DNA]</scope>
    <source>
        <strain evidence="2 5">427</strain>
    </source>
</reference>
<evidence type="ECO:0000313" key="3">
    <source>
        <dbReference type="EMBL" id="OMI05623.1"/>
    </source>
</evidence>
<dbReference type="GeneID" id="92788737"/>
<evidence type="ECO:0000313" key="2">
    <source>
        <dbReference type="EMBL" id="KAA6447813.1"/>
    </source>
</evidence>
<keyword evidence="4" id="KW-1185">Reference proteome</keyword>
<evidence type="ECO:0000256" key="1">
    <source>
        <dbReference type="SAM" id="MobiDB-lite"/>
    </source>
</evidence>
<protein>
    <submittedName>
        <fullName evidence="2">YfhE family protein</fullName>
    </submittedName>
</protein>
<dbReference type="Proteomes" id="UP000324326">
    <property type="component" value="Unassembled WGS sequence"/>
</dbReference>
<evidence type="ECO:0000313" key="5">
    <source>
        <dbReference type="Proteomes" id="UP000324326"/>
    </source>
</evidence>
<dbReference type="AlphaFoldDB" id="A0A1R1QLV5"/>
<dbReference type="Proteomes" id="UP000187367">
    <property type="component" value="Unassembled WGS sequence"/>
</dbReference>
<accession>A0A1R1QLV5</accession>
<evidence type="ECO:0000313" key="4">
    <source>
        <dbReference type="Proteomes" id="UP000187367"/>
    </source>
</evidence>
<reference evidence="3 4" key="1">
    <citation type="submission" date="2017-01" db="EMBL/GenBank/DDBJ databases">
        <title>Bacillus phylogenomics.</title>
        <authorList>
            <person name="Dunlap C."/>
        </authorList>
    </citation>
    <scope>NUCLEOTIDE SEQUENCE [LARGE SCALE GENOMIC DNA]</scope>
    <source>
        <strain evidence="3 4">NRRL B-41282</strain>
    </source>
</reference>
<accession>A0A1R1RPW3</accession>
<gene>
    <name evidence="3" type="ORF">BW143_10700</name>
    <name evidence="2" type="ORF">DX927_21480</name>
</gene>
<dbReference type="EMBL" id="MTJL01000018">
    <property type="protein sequence ID" value="OMI05623.1"/>
    <property type="molecule type" value="Genomic_DNA"/>
</dbReference>
<dbReference type="InterPro" id="IPR025437">
    <property type="entry name" value="YfhE-like"/>
</dbReference>
<dbReference type="RefSeq" id="WP_076762437.1">
    <property type="nucleotide sequence ID" value="NZ_CM125431.1"/>
</dbReference>
<comment type="caution">
    <text evidence="3">The sequence shown here is derived from an EMBL/GenBank/DDBJ whole genome shotgun (WGS) entry which is preliminary data.</text>
</comment>
<dbReference type="EMBL" id="QSND01000005">
    <property type="protein sequence ID" value="KAA6447813.1"/>
    <property type="molecule type" value="Genomic_DNA"/>
</dbReference>